<evidence type="ECO:0000256" key="2">
    <source>
        <dbReference type="ARBA" id="ARBA00011738"/>
    </source>
</evidence>
<dbReference type="InterPro" id="IPR017853">
    <property type="entry name" value="GH"/>
</dbReference>
<comment type="subunit">
    <text evidence="2">Homodimer.</text>
</comment>
<dbReference type="PRINTS" id="PR00131">
    <property type="entry name" value="GLHYDRLASE1"/>
</dbReference>
<proteinExistence type="inferred from homology"/>
<sequence length="490" mass="56526">MKCSILLVIIFISHTISMDYQFPKEFMFGSATAAYQVEGGWNEDGKGENIWDRLVHTHPEFIKDGTNGDVACDSYHKYKEDIALLKNLNVKFYRFSISWSRIAPTGEMNSLNLKGIAYYNSLIDELIANNISPMVTMYHWDLPQYLQDLGGWTNPIMSDYFKEYARVLFTYYGDRVKWWITLNEPKDTSNAYSFNAYAPNLNLNSTGYYLAAHTQLIAHGKVYRLYEELFKSKQQGKISISVSGIFFIPKNESSLSDINTAERANQFEIGLFSHPIYKGDYPPVMREWVDKKSKREGRPWSTLPKFTEDEIKLIKGTADYYALNHYSTCLVTHGIDSNPNYNQDAEYATSADESWPKSLASMLVVPDGFRRHLIWLKNEYGNPPIVVTENGYGDNGVINDLDRINYIKCYLRAMLQAMYEDNCNVIAYTVWSLLDNFEWKDGLKIHFGLVKVDFNDPQRSRTPKASYTFFKNVISTRHVPRDGKNCSLQL</sequence>
<organism evidence="8 9">
    <name type="scientific">Cinara cedri</name>
    <dbReference type="NCBI Taxonomy" id="506608"/>
    <lineage>
        <taxon>Eukaryota</taxon>
        <taxon>Metazoa</taxon>
        <taxon>Ecdysozoa</taxon>
        <taxon>Arthropoda</taxon>
        <taxon>Hexapoda</taxon>
        <taxon>Insecta</taxon>
        <taxon>Pterygota</taxon>
        <taxon>Neoptera</taxon>
        <taxon>Paraneoptera</taxon>
        <taxon>Hemiptera</taxon>
        <taxon>Sternorrhyncha</taxon>
        <taxon>Aphidomorpha</taxon>
        <taxon>Aphidoidea</taxon>
        <taxon>Aphididae</taxon>
        <taxon>Lachninae</taxon>
        <taxon>Cinara</taxon>
    </lineage>
</organism>
<dbReference type="Proteomes" id="UP000325440">
    <property type="component" value="Unassembled WGS sequence"/>
</dbReference>
<dbReference type="AlphaFoldDB" id="A0A5E4MF43"/>
<dbReference type="InterPro" id="IPR001360">
    <property type="entry name" value="Glyco_hydro_1"/>
</dbReference>
<dbReference type="OrthoDB" id="65569at2759"/>
<evidence type="ECO:0000313" key="9">
    <source>
        <dbReference type="Proteomes" id="UP000325440"/>
    </source>
</evidence>
<dbReference type="GO" id="GO:0005975">
    <property type="term" value="P:carbohydrate metabolic process"/>
    <property type="evidence" value="ECO:0007669"/>
    <property type="project" value="InterPro"/>
</dbReference>
<keyword evidence="4" id="KW-0325">Glycoprotein</keyword>
<dbReference type="PANTHER" id="PTHR10353:SF36">
    <property type="entry name" value="LP05116P"/>
    <property type="match status" value="1"/>
</dbReference>
<evidence type="ECO:0000313" key="8">
    <source>
        <dbReference type="EMBL" id="VVC29504.1"/>
    </source>
</evidence>
<dbReference type="FunFam" id="3.20.20.80:FF:000013">
    <property type="entry name" value="lactase-phlorizin hydrolase"/>
    <property type="match status" value="1"/>
</dbReference>
<keyword evidence="3 8" id="KW-0378">Hydrolase</keyword>
<keyword evidence="7" id="KW-0732">Signal</keyword>
<dbReference type="GO" id="GO:0008422">
    <property type="term" value="F:beta-glucosidase activity"/>
    <property type="evidence" value="ECO:0007669"/>
    <property type="project" value="TreeGrafter"/>
</dbReference>
<evidence type="ECO:0000256" key="5">
    <source>
        <dbReference type="ARBA" id="ARBA00023295"/>
    </source>
</evidence>
<feature type="chain" id="PRO_5022676252" evidence="7">
    <location>
        <begin position="18"/>
        <end position="490"/>
    </location>
</feature>
<protein>
    <submittedName>
        <fullName evidence="8">Glycosyl hydrolases family 1, N-terminal conserved site,Glycoside hydrolase family 1,Glycoside</fullName>
    </submittedName>
</protein>
<keyword evidence="5" id="KW-0326">Glycosidase</keyword>
<feature type="signal peptide" evidence="7">
    <location>
        <begin position="1"/>
        <end position="17"/>
    </location>
</feature>
<evidence type="ECO:0000256" key="1">
    <source>
        <dbReference type="ARBA" id="ARBA00010838"/>
    </source>
</evidence>
<name>A0A5E4MF43_9HEMI</name>
<evidence type="ECO:0000256" key="6">
    <source>
        <dbReference type="RuleBase" id="RU003690"/>
    </source>
</evidence>
<dbReference type="Gene3D" id="3.20.20.80">
    <property type="entry name" value="Glycosidases"/>
    <property type="match status" value="1"/>
</dbReference>
<evidence type="ECO:0000256" key="7">
    <source>
        <dbReference type="SAM" id="SignalP"/>
    </source>
</evidence>
<dbReference type="PANTHER" id="PTHR10353">
    <property type="entry name" value="GLYCOSYL HYDROLASE"/>
    <property type="match status" value="1"/>
</dbReference>
<dbReference type="EMBL" id="CABPRJ010000494">
    <property type="protein sequence ID" value="VVC29504.1"/>
    <property type="molecule type" value="Genomic_DNA"/>
</dbReference>
<dbReference type="SUPFAM" id="SSF51445">
    <property type="entry name" value="(Trans)glycosidases"/>
    <property type="match status" value="1"/>
</dbReference>
<comment type="similarity">
    <text evidence="1 6">Belongs to the glycosyl hydrolase 1 family.</text>
</comment>
<keyword evidence="9" id="KW-1185">Reference proteome</keyword>
<evidence type="ECO:0000256" key="3">
    <source>
        <dbReference type="ARBA" id="ARBA00022801"/>
    </source>
</evidence>
<dbReference type="Pfam" id="PF00232">
    <property type="entry name" value="Glyco_hydro_1"/>
    <property type="match status" value="1"/>
</dbReference>
<accession>A0A5E4MF43</accession>
<dbReference type="InterPro" id="IPR033132">
    <property type="entry name" value="GH_1_N_CS"/>
</dbReference>
<evidence type="ECO:0000256" key="4">
    <source>
        <dbReference type="ARBA" id="ARBA00023180"/>
    </source>
</evidence>
<reference evidence="8 9" key="1">
    <citation type="submission" date="2019-08" db="EMBL/GenBank/DDBJ databases">
        <authorList>
            <person name="Alioto T."/>
            <person name="Alioto T."/>
            <person name="Gomez Garrido J."/>
        </authorList>
    </citation>
    <scope>NUCLEOTIDE SEQUENCE [LARGE SCALE GENOMIC DNA]</scope>
</reference>
<gene>
    <name evidence="8" type="ORF">CINCED_3A000813</name>
</gene>
<dbReference type="PROSITE" id="PS00653">
    <property type="entry name" value="GLYCOSYL_HYDROL_F1_2"/>
    <property type="match status" value="1"/>
</dbReference>